<organism evidence="17 18">
    <name type="scientific">Cobetia amphilecti</name>
    <dbReference type="NCBI Taxonomy" id="1055104"/>
    <lineage>
        <taxon>Bacteria</taxon>
        <taxon>Pseudomonadati</taxon>
        <taxon>Pseudomonadota</taxon>
        <taxon>Gammaproteobacteria</taxon>
        <taxon>Oceanospirillales</taxon>
        <taxon>Halomonadaceae</taxon>
        <taxon>Cobetia</taxon>
    </lineage>
</organism>
<evidence type="ECO:0000256" key="15">
    <source>
        <dbReference type="SAM" id="MobiDB-lite"/>
    </source>
</evidence>
<evidence type="ECO:0000256" key="3">
    <source>
        <dbReference type="ARBA" id="ARBA00013368"/>
    </source>
</evidence>
<dbReference type="EMBL" id="JAUORK010000015">
    <property type="protein sequence ID" value="MDO6672762.1"/>
    <property type="molecule type" value="Genomic_DNA"/>
</dbReference>
<keyword evidence="12" id="KW-0233">DNA recombination</keyword>
<dbReference type="GO" id="GO:0006310">
    <property type="term" value="P:DNA recombination"/>
    <property type="evidence" value="ECO:0007669"/>
    <property type="project" value="UniProtKB-KW"/>
</dbReference>
<feature type="compositionally biased region" description="Basic and acidic residues" evidence="15">
    <location>
        <begin position="353"/>
        <end position="381"/>
    </location>
</feature>
<dbReference type="GO" id="GO:0006260">
    <property type="term" value="P:DNA replication"/>
    <property type="evidence" value="ECO:0007669"/>
    <property type="project" value="UniProtKB-KW"/>
</dbReference>
<dbReference type="GO" id="GO:0005524">
    <property type="term" value="F:ATP binding"/>
    <property type="evidence" value="ECO:0007669"/>
    <property type="project" value="UniProtKB-KW"/>
</dbReference>
<feature type="region of interest" description="Disordered" evidence="15">
    <location>
        <begin position="497"/>
        <end position="535"/>
    </location>
</feature>
<evidence type="ECO:0000256" key="13">
    <source>
        <dbReference type="ARBA" id="ARBA00055999"/>
    </source>
</evidence>
<dbReference type="InterPro" id="IPR038729">
    <property type="entry name" value="Rad50/SbcC_AAA"/>
</dbReference>
<dbReference type="GO" id="GO:0016887">
    <property type="term" value="F:ATP hydrolysis activity"/>
    <property type="evidence" value="ECO:0007669"/>
    <property type="project" value="InterPro"/>
</dbReference>
<dbReference type="FunFam" id="3.40.50.300:FF:001446">
    <property type="entry name" value="DsDNA exonuclease SbcC"/>
    <property type="match status" value="1"/>
</dbReference>
<evidence type="ECO:0000313" key="17">
    <source>
        <dbReference type="EMBL" id="MDO6672762.1"/>
    </source>
</evidence>
<evidence type="ECO:0000256" key="5">
    <source>
        <dbReference type="ARBA" id="ARBA00022722"/>
    </source>
</evidence>
<name>A0AAP4U0E6_9GAMM</name>
<keyword evidence="9" id="KW-0269">Exonuclease</keyword>
<dbReference type="GO" id="GO:0004527">
    <property type="term" value="F:exonuclease activity"/>
    <property type="evidence" value="ECO:0007669"/>
    <property type="project" value="UniProtKB-KW"/>
</dbReference>
<protein>
    <recommendedName>
        <fullName evidence="3">Nuclease SbcCD subunit C</fullName>
    </recommendedName>
</protein>
<keyword evidence="7" id="KW-0255">Endonuclease</keyword>
<keyword evidence="10" id="KW-0067">ATP-binding</keyword>
<dbReference type="Pfam" id="PF13558">
    <property type="entry name" value="SbcC_Walker_B"/>
    <property type="match status" value="1"/>
</dbReference>
<keyword evidence="6" id="KW-0547">Nucleotide-binding</keyword>
<dbReference type="GO" id="GO:0004519">
    <property type="term" value="F:endonuclease activity"/>
    <property type="evidence" value="ECO:0007669"/>
    <property type="project" value="UniProtKB-KW"/>
</dbReference>
<evidence type="ECO:0000256" key="2">
    <source>
        <dbReference type="ARBA" id="ARBA00011322"/>
    </source>
</evidence>
<dbReference type="Pfam" id="PF13476">
    <property type="entry name" value="AAA_23"/>
    <property type="match status" value="1"/>
</dbReference>
<sequence length="1196" mass="132436">MKILALRLDNLASLAGAHEVDFEKAPLSDAGLFAITGPTGAGKSTLLDALCLALYGTTPRLRQTPSGGQLEDVGEHQLTLKDPRSLLRRGCGEGKAEVDFIGRDGLRYRASWTVSRARGKPGGRLQNAKQHLQLLPTGDDTQPAQTLNTTSNDAKALIIDRLGLNFEQFTRAVLLAQSEFSAFLRANDNERSELLEKLTDTGHYSEISMAAHERERAAREAVNELERKLEGQLPASPQERQALEEEVRLRQTAMTRLSEQHDALTAYHQWTTTAGELEQALRQAQQEQTEAHAASDGLSRQREQLSALEALAPIRPALLRLKAIAPQHAQLVTQLAQLEQQLGALSPRVEQARAARHTADERMQRCDTWRGEQQPKLEEARQVASRLAQQREAHASQQSEQQRLRDTLGQHQQELEAQDRQRQQLEQQLQQLQATLVDESGQPLRDAEYYRDQLQRQRDALLELKPVLSEQISGLARRDEVQQRLVELEQQLPRQQQALRDVAGRQAQALQARDQAHHEEDAERRQQEQERLARSDSVMALRRGLVQGEECPVCGSHEHPAAGQAAPAEALIAQLEQQARERLDQRRQATATAQQAMETASHEHARLEQQLGYLQQEQTQLHTELQRLQQQAQSCQTNLSELLARHSLSEQPQLAPLPQLPAAHALQLIEQRLGELDARQNTLVSTLRQLTPLREQRQALATRHATLTTQCQHGEAQLQQCETQITALAREIEQLSDTLAQQLSADPKRQHASVGDWSDWIESLTTRMRNEQEDARQALQELSDQQQQLTQQQANLQQRQTELREEQDSLDRECAHWQAANPGLDDARIAELLAVEDHELQALRQQLRSAHERVARADALCEERNARQLKHWQAARTSSWQTVLEQLAGLDQLAAPAVETSGAGTAGEGPARESTAREGTAGEGTAGTQETDVIRAQAQQALALHARLQAHAQPPQEDAAGAPEDTQPQPEEDTHALGEALATLIAALKTPLTAVREAHQSAQAAILNDDQRRSGSAELGEQLARARAVHERWGALSELIGSASGAKFRTIAQAFNLERLIEHANLHLANLVRRYRLARGASPLGLVVVDTEMGDELRSVHSLSGGETFLVSLALALGLAGMASGELRIESLFIDEGFGSLDPDSLALAMEALDGLQASGRRVGVISHVAEMHERIPVRIAVRPSGNGQSRLEIEG</sequence>
<feature type="coiled-coil region" evidence="14">
    <location>
        <begin position="240"/>
        <end position="294"/>
    </location>
</feature>
<keyword evidence="8" id="KW-0378">Hydrolase</keyword>
<evidence type="ECO:0000256" key="7">
    <source>
        <dbReference type="ARBA" id="ARBA00022759"/>
    </source>
</evidence>
<feature type="compositionally biased region" description="Basic and acidic residues" evidence="15">
    <location>
        <begin position="402"/>
        <end position="422"/>
    </location>
</feature>
<keyword evidence="4" id="KW-0235">DNA replication</keyword>
<feature type="coiled-coil region" evidence="14">
    <location>
        <begin position="568"/>
        <end position="645"/>
    </location>
</feature>
<dbReference type="SUPFAM" id="SSF52540">
    <property type="entry name" value="P-loop containing nucleoside triphosphate hydrolases"/>
    <property type="match status" value="1"/>
</dbReference>
<keyword evidence="11 14" id="KW-0175">Coiled coil</keyword>
<dbReference type="RefSeq" id="WP_303594338.1">
    <property type="nucleotide sequence ID" value="NZ_JAUORK010000015.1"/>
</dbReference>
<evidence type="ECO:0000256" key="8">
    <source>
        <dbReference type="ARBA" id="ARBA00022801"/>
    </source>
</evidence>
<feature type="domain" description="Rad50/SbcC-type AAA" evidence="16">
    <location>
        <begin position="6"/>
        <end position="230"/>
    </location>
</feature>
<feature type="region of interest" description="Disordered" evidence="15">
    <location>
        <begin position="353"/>
        <end position="422"/>
    </location>
</feature>
<evidence type="ECO:0000256" key="1">
    <source>
        <dbReference type="ARBA" id="ARBA00006930"/>
    </source>
</evidence>
<feature type="compositionally biased region" description="Low complexity" evidence="15">
    <location>
        <begin position="786"/>
        <end position="800"/>
    </location>
</feature>
<evidence type="ECO:0000256" key="12">
    <source>
        <dbReference type="ARBA" id="ARBA00023172"/>
    </source>
</evidence>
<comment type="caution">
    <text evidence="17">The sequence shown here is derived from an EMBL/GenBank/DDBJ whole genome shotgun (WGS) entry which is preliminary data.</text>
</comment>
<evidence type="ECO:0000313" key="18">
    <source>
        <dbReference type="Proteomes" id="UP001170481"/>
    </source>
</evidence>
<gene>
    <name evidence="17" type="ORF">Q4535_11610</name>
</gene>
<feature type="compositionally biased region" description="Low complexity" evidence="15">
    <location>
        <begin position="504"/>
        <end position="513"/>
    </location>
</feature>
<keyword evidence="5" id="KW-0540">Nuclease</keyword>
<dbReference type="GO" id="GO:0006302">
    <property type="term" value="P:double-strand break repair"/>
    <property type="evidence" value="ECO:0007669"/>
    <property type="project" value="InterPro"/>
</dbReference>
<evidence type="ECO:0000259" key="16">
    <source>
        <dbReference type="Pfam" id="PF13476"/>
    </source>
</evidence>
<comment type="function">
    <text evidence="13">SbcCD cleaves DNA hairpin structures. These structures can inhibit DNA replication and are intermediates in certain DNA recombination reactions. The complex acts as a 3'-&gt;5' double strand exonuclease that can open hairpins. It also has a 5' single-strand endonuclease activity.</text>
</comment>
<evidence type="ECO:0000256" key="9">
    <source>
        <dbReference type="ARBA" id="ARBA00022839"/>
    </source>
</evidence>
<dbReference type="AlphaFoldDB" id="A0AAP4U0E6"/>
<comment type="subunit">
    <text evidence="2">Heterodimer of SbcC and SbcD.</text>
</comment>
<evidence type="ECO:0000256" key="11">
    <source>
        <dbReference type="ARBA" id="ARBA00023054"/>
    </source>
</evidence>
<accession>A0AAP4U0E6</accession>
<feature type="region of interest" description="Disordered" evidence="15">
    <location>
        <begin position="900"/>
        <end position="929"/>
    </location>
</feature>
<reference evidence="17" key="1">
    <citation type="submission" date="2023-07" db="EMBL/GenBank/DDBJ databases">
        <title>Genome content predicts the carbon catabolic preferences of heterotrophic bacteria.</title>
        <authorList>
            <person name="Gralka M."/>
        </authorList>
    </citation>
    <scope>NUCLEOTIDE SEQUENCE</scope>
    <source>
        <strain evidence="17">C2R13</strain>
    </source>
</reference>
<evidence type="ECO:0000256" key="6">
    <source>
        <dbReference type="ARBA" id="ARBA00022741"/>
    </source>
</evidence>
<evidence type="ECO:0000256" key="14">
    <source>
        <dbReference type="SAM" id="Coils"/>
    </source>
</evidence>
<evidence type="ECO:0000256" key="10">
    <source>
        <dbReference type="ARBA" id="ARBA00022840"/>
    </source>
</evidence>
<proteinExistence type="inferred from homology"/>
<dbReference type="Proteomes" id="UP001170481">
    <property type="component" value="Unassembled WGS sequence"/>
</dbReference>
<evidence type="ECO:0000256" key="4">
    <source>
        <dbReference type="ARBA" id="ARBA00022705"/>
    </source>
</evidence>
<feature type="region of interest" description="Disordered" evidence="15">
    <location>
        <begin position="786"/>
        <end position="807"/>
    </location>
</feature>
<comment type="similarity">
    <text evidence="1">Belongs to the SMC family. SbcC subfamily.</text>
</comment>
<dbReference type="Gene3D" id="3.40.50.300">
    <property type="entry name" value="P-loop containing nucleotide triphosphate hydrolases"/>
    <property type="match status" value="2"/>
</dbReference>
<dbReference type="PANTHER" id="PTHR32114:SF2">
    <property type="entry name" value="ABC TRANSPORTER ABCH.3"/>
    <property type="match status" value="1"/>
</dbReference>
<feature type="region of interest" description="Disordered" evidence="15">
    <location>
        <begin position="949"/>
        <end position="974"/>
    </location>
</feature>
<dbReference type="InterPro" id="IPR027417">
    <property type="entry name" value="P-loop_NTPase"/>
</dbReference>
<dbReference type="PANTHER" id="PTHR32114">
    <property type="entry name" value="ABC TRANSPORTER ABCH.3"/>
    <property type="match status" value="1"/>
</dbReference>
<feature type="compositionally biased region" description="Basic and acidic residues" evidence="15">
    <location>
        <begin position="514"/>
        <end position="534"/>
    </location>
</feature>